<dbReference type="OrthoDB" id="1942738at2"/>
<evidence type="ECO:0000313" key="2">
    <source>
        <dbReference type="Proteomes" id="UP000184526"/>
    </source>
</evidence>
<dbReference type="AlphaFoldDB" id="A0A1M5XMD4"/>
<reference evidence="1 2" key="1">
    <citation type="submission" date="2016-11" db="EMBL/GenBank/DDBJ databases">
        <authorList>
            <person name="Jaros S."/>
            <person name="Januszkiewicz K."/>
            <person name="Wedrychowicz H."/>
        </authorList>
    </citation>
    <scope>NUCLEOTIDE SEQUENCE [LARGE SCALE GENOMIC DNA]</scope>
    <source>
        <strain evidence="1 2">DSM 3089</strain>
    </source>
</reference>
<protein>
    <submittedName>
        <fullName evidence="1">Uncharacterized protein</fullName>
    </submittedName>
</protein>
<sequence>MYGKFKKCDYCGHRERVYEQHCFMLGMDTARLVCGEGCECEYIMFKDNLLDVTDYMFDKLEKEYKFNNCSGCKIRNRSINSKKYFYKMLKVVENQELRTDQKLEEAYGIENEYFDEFGGF</sequence>
<name>A0A1M5XMD4_9CLOT</name>
<dbReference type="RefSeq" id="WP_072832179.1">
    <property type="nucleotide sequence ID" value="NZ_FQXP01000009.1"/>
</dbReference>
<organism evidence="1 2">
    <name type="scientific">Clostridium collagenovorans DSM 3089</name>
    <dbReference type="NCBI Taxonomy" id="1121306"/>
    <lineage>
        <taxon>Bacteria</taxon>
        <taxon>Bacillati</taxon>
        <taxon>Bacillota</taxon>
        <taxon>Clostridia</taxon>
        <taxon>Eubacteriales</taxon>
        <taxon>Clostridiaceae</taxon>
        <taxon>Clostridium</taxon>
    </lineage>
</organism>
<dbReference type="Proteomes" id="UP000184526">
    <property type="component" value="Unassembled WGS sequence"/>
</dbReference>
<dbReference type="EMBL" id="FQXP01000009">
    <property type="protein sequence ID" value="SHI01015.1"/>
    <property type="molecule type" value="Genomic_DNA"/>
</dbReference>
<gene>
    <name evidence="1" type="ORF">SAMN02745196_02319</name>
</gene>
<accession>A0A1M5XMD4</accession>
<proteinExistence type="predicted"/>
<keyword evidence="2" id="KW-1185">Reference proteome</keyword>
<evidence type="ECO:0000313" key="1">
    <source>
        <dbReference type="EMBL" id="SHI01015.1"/>
    </source>
</evidence>